<keyword evidence="1" id="KW-0966">Cell projection</keyword>
<sequence>MADHMIYLQTQPLMPIGNSTVNQHTNVHGSNIKSSEKNQFALLLAKETDKLTFSQHAIERLRSRNLQLSDQDLTKINDAVKRAAQKGAKESLVYCNDIALVVSVQNKTVITAMDGNSARNTIFTNIDSAVII</sequence>
<gene>
    <name evidence="1" type="ORF">SAMN05660742_11240</name>
</gene>
<dbReference type="STRING" id="84035.SAMN05660742_11240"/>
<name>A0A1H7ANS2_9FIRM</name>
<dbReference type="EMBL" id="FNZK01000012">
    <property type="protein sequence ID" value="SEJ62665.1"/>
    <property type="molecule type" value="Genomic_DNA"/>
</dbReference>
<keyword evidence="1" id="KW-0969">Cilium</keyword>
<protein>
    <submittedName>
        <fullName evidence="1">Flagellar operon protein</fullName>
    </submittedName>
</protein>
<dbReference type="Proteomes" id="UP000199662">
    <property type="component" value="Unassembled WGS sequence"/>
</dbReference>
<dbReference type="Pfam" id="PF12611">
    <property type="entry name" value="Flagellar_put"/>
    <property type="match status" value="1"/>
</dbReference>
<evidence type="ECO:0000313" key="1">
    <source>
        <dbReference type="EMBL" id="SEJ62665.1"/>
    </source>
</evidence>
<dbReference type="NCBIfam" id="TIGR02530">
    <property type="entry name" value="flg_new"/>
    <property type="match status" value="1"/>
</dbReference>
<reference evidence="1 2" key="1">
    <citation type="submission" date="2016-10" db="EMBL/GenBank/DDBJ databases">
        <authorList>
            <person name="de Groot N.N."/>
        </authorList>
    </citation>
    <scope>NUCLEOTIDE SEQUENCE [LARGE SCALE GENOMIC DNA]</scope>
    <source>
        <strain evidence="1 2">DSM 2179</strain>
    </source>
</reference>
<proteinExistence type="predicted"/>
<dbReference type="RefSeq" id="WP_091832155.1">
    <property type="nucleotide sequence ID" value="NZ_FNZK01000012.1"/>
</dbReference>
<accession>A0A1H7ANS2</accession>
<dbReference type="InterPro" id="IPR013367">
    <property type="entry name" value="Flagellar_put"/>
</dbReference>
<organism evidence="1 2">
    <name type="scientific">Propionispira arboris</name>
    <dbReference type="NCBI Taxonomy" id="84035"/>
    <lineage>
        <taxon>Bacteria</taxon>
        <taxon>Bacillati</taxon>
        <taxon>Bacillota</taxon>
        <taxon>Negativicutes</taxon>
        <taxon>Selenomonadales</taxon>
        <taxon>Selenomonadaceae</taxon>
        <taxon>Propionispira</taxon>
    </lineage>
</organism>
<dbReference type="AlphaFoldDB" id="A0A1H7ANS2"/>
<evidence type="ECO:0000313" key="2">
    <source>
        <dbReference type="Proteomes" id="UP000199662"/>
    </source>
</evidence>
<keyword evidence="2" id="KW-1185">Reference proteome</keyword>
<keyword evidence="1" id="KW-0282">Flagellum</keyword>